<organism evidence="2 3">
    <name type="scientific">Henosepilachna vigintioctopunctata</name>
    <dbReference type="NCBI Taxonomy" id="420089"/>
    <lineage>
        <taxon>Eukaryota</taxon>
        <taxon>Metazoa</taxon>
        <taxon>Ecdysozoa</taxon>
        <taxon>Arthropoda</taxon>
        <taxon>Hexapoda</taxon>
        <taxon>Insecta</taxon>
        <taxon>Pterygota</taxon>
        <taxon>Neoptera</taxon>
        <taxon>Endopterygota</taxon>
        <taxon>Coleoptera</taxon>
        <taxon>Polyphaga</taxon>
        <taxon>Cucujiformia</taxon>
        <taxon>Coccinelloidea</taxon>
        <taxon>Coccinellidae</taxon>
        <taxon>Epilachninae</taxon>
        <taxon>Epilachnini</taxon>
        <taxon>Henosepilachna</taxon>
    </lineage>
</organism>
<sequence>MVVKTVSVLLLLTGLSLVKGDIPKTVLKGLQKCFDKGGINGVVNCAGLRTLNIVNNLSSKDSLELVPGVILQRENEHAFMKPHFEEKDLPKIQRIFLRKFLNS</sequence>
<dbReference type="Proteomes" id="UP001431783">
    <property type="component" value="Unassembled WGS sequence"/>
</dbReference>
<dbReference type="EMBL" id="JARQZJ010000063">
    <property type="protein sequence ID" value="KAK9879988.1"/>
    <property type="molecule type" value="Genomic_DNA"/>
</dbReference>
<dbReference type="AlphaFoldDB" id="A0AAW1UFP7"/>
<evidence type="ECO:0000313" key="2">
    <source>
        <dbReference type="EMBL" id="KAK9879988.1"/>
    </source>
</evidence>
<keyword evidence="1" id="KW-0732">Signal</keyword>
<feature type="chain" id="PRO_5043329461" evidence="1">
    <location>
        <begin position="21"/>
        <end position="103"/>
    </location>
</feature>
<gene>
    <name evidence="2" type="ORF">WA026_008497</name>
</gene>
<feature type="signal peptide" evidence="1">
    <location>
        <begin position="1"/>
        <end position="20"/>
    </location>
</feature>
<evidence type="ECO:0000313" key="3">
    <source>
        <dbReference type="Proteomes" id="UP001431783"/>
    </source>
</evidence>
<protein>
    <submittedName>
        <fullName evidence="2">Uncharacterized protein</fullName>
    </submittedName>
</protein>
<keyword evidence="3" id="KW-1185">Reference proteome</keyword>
<reference evidence="2 3" key="1">
    <citation type="submission" date="2023-03" db="EMBL/GenBank/DDBJ databases">
        <title>Genome insight into feeding habits of ladybird beetles.</title>
        <authorList>
            <person name="Li H.-S."/>
            <person name="Huang Y.-H."/>
            <person name="Pang H."/>
        </authorList>
    </citation>
    <scope>NUCLEOTIDE SEQUENCE [LARGE SCALE GENOMIC DNA]</scope>
    <source>
        <strain evidence="2">SYSU_2023b</strain>
        <tissue evidence="2">Whole body</tissue>
    </source>
</reference>
<accession>A0AAW1UFP7</accession>
<name>A0AAW1UFP7_9CUCU</name>
<proteinExistence type="predicted"/>
<evidence type="ECO:0000256" key="1">
    <source>
        <dbReference type="SAM" id="SignalP"/>
    </source>
</evidence>
<comment type="caution">
    <text evidence="2">The sequence shown here is derived from an EMBL/GenBank/DDBJ whole genome shotgun (WGS) entry which is preliminary data.</text>
</comment>